<accession>A0ABW9KQE5</accession>
<organism evidence="2 3">
    <name type="scientific">Terriglobus aquaticus</name>
    <dbReference type="NCBI Taxonomy" id="940139"/>
    <lineage>
        <taxon>Bacteria</taxon>
        <taxon>Pseudomonadati</taxon>
        <taxon>Acidobacteriota</taxon>
        <taxon>Terriglobia</taxon>
        <taxon>Terriglobales</taxon>
        <taxon>Acidobacteriaceae</taxon>
        <taxon>Terriglobus</taxon>
    </lineage>
</organism>
<dbReference type="Pfam" id="PF13480">
    <property type="entry name" value="Acetyltransf_6"/>
    <property type="match status" value="1"/>
</dbReference>
<protein>
    <submittedName>
        <fullName evidence="2">GNAT family N-acetyltransferase</fullName>
    </submittedName>
</protein>
<sequence length="346" mass="38383">MPEPSGQGSRTVRLLRTTSDLEAFLPAWTALWQSDPNRTPFQHPTWLLPWWHQFGQPDLRAVVVSVAEQPVAFLPFYLYPEPDGGPRKLLLIGAGTSDYLDGLFASDCTVEDVMAGLQALLAEPGFDTLDAVQLRPESLLTRALQHLGAAESAAEPTSIMPALALADLPTKIRRNAMYYRNRAERDATLELTFATEADCLEHFEQLVRLHGARWQERGEPGVLDDLSVLAWHREALPHLAAAGLLRLATLTRNGDPLGLMYALADDPGKADANGQPNRTLYLYLPAFSLQHRDLRPGTVLLALLIDHAAREGFTTVDMLRGGESYKQLWHVAERPTVALTFRPERA</sequence>
<reference evidence="2 3" key="1">
    <citation type="submission" date="2024-12" db="EMBL/GenBank/DDBJ databases">
        <authorList>
            <person name="Lee Y."/>
        </authorList>
    </citation>
    <scope>NUCLEOTIDE SEQUENCE [LARGE SCALE GENOMIC DNA]</scope>
    <source>
        <strain evidence="2 3">03SUJ4</strain>
    </source>
</reference>
<keyword evidence="3" id="KW-1185">Reference proteome</keyword>
<dbReference type="InterPro" id="IPR016181">
    <property type="entry name" value="Acyl_CoA_acyltransferase"/>
</dbReference>
<dbReference type="EMBL" id="JBJYXY010000001">
    <property type="protein sequence ID" value="MFN2977317.1"/>
    <property type="molecule type" value="Genomic_DNA"/>
</dbReference>
<dbReference type="Gene3D" id="3.40.630.30">
    <property type="match status" value="1"/>
</dbReference>
<comment type="caution">
    <text evidence="2">The sequence shown here is derived from an EMBL/GenBank/DDBJ whole genome shotgun (WGS) entry which is preliminary data.</text>
</comment>
<feature type="domain" description="BioF2-like acetyltransferase" evidence="1">
    <location>
        <begin position="171"/>
        <end position="327"/>
    </location>
</feature>
<evidence type="ECO:0000313" key="2">
    <source>
        <dbReference type="EMBL" id="MFN2977317.1"/>
    </source>
</evidence>
<name>A0ABW9KQE5_9BACT</name>
<evidence type="ECO:0000259" key="1">
    <source>
        <dbReference type="Pfam" id="PF13480"/>
    </source>
</evidence>
<dbReference type="SUPFAM" id="SSF55729">
    <property type="entry name" value="Acyl-CoA N-acyltransferases (Nat)"/>
    <property type="match status" value="1"/>
</dbReference>
<dbReference type="RefSeq" id="WP_263414516.1">
    <property type="nucleotide sequence ID" value="NZ_BAABBH010000001.1"/>
</dbReference>
<dbReference type="InterPro" id="IPR038740">
    <property type="entry name" value="BioF2-like_GNAT_dom"/>
</dbReference>
<proteinExistence type="predicted"/>
<evidence type="ECO:0000313" key="3">
    <source>
        <dbReference type="Proteomes" id="UP001634747"/>
    </source>
</evidence>
<gene>
    <name evidence="2" type="ORF">ACK2TP_16220</name>
</gene>
<dbReference type="Proteomes" id="UP001634747">
    <property type="component" value="Unassembled WGS sequence"/>
</dbReference>